<keyword evidence="4" id="KW-1185">Reference proteome</keyword>
<organism evidence="2">
    <name type="scientific">Daucus carota subsp. sativus</name>
    <name type="common">Carrot</name>
    <dbReference type="NCBI Taxonomy" id="79200"/>
    <lineage>
        <taxon>Eukaryota</taxon>
        <taxon>Viridiplantae</taxon>
        <taxon>Streptophyta</taxon>
        <taxon>Embryophyta</taxon>
        <taxon>Tracheophyta</taxon>
        <taxon>Spermatophyta</taxon>
        <taxon>Magnoliopsida</taxon>
        <taxon>eudicotyledons</taxon>
        <taxon>Gunneridae</taxon>
        <taxon>Pentapetalae</taxon>
        <taxon>asterids</taxon>
        <taxon>campanulids</taxon>
        <taxon>Apiales</taxon>
        <taxon>Apiaceae</taxon>
        <taxon>Apioideae</taxon>
        <taxon>Scandiceae</taxon>
        <taxon>Daucinae</taxon>
        <taxon>Daucus</taxon>
        <taxon>Daucus sect. Daucus</taxon>
    </lineage>
</organism>
<evidence type="ECO:0000313" key="2">
    <source>
        <dbReference type="EMBL" id="KZN11467.1"/>
    </source>
</evidence>
<dbReference type="Proteomes" id="UP000077755">
    <property type="component" value="Chromosome 1"/>
</dbReference>
<dbReference type="PANTHER" id="PTHR33871">
    <property type="entry name" value="OS05G0503100 PROTEIN-RELATED"/>
    <property type="match status" value="1"/>
</dbReference>
<dbReference type="OMA" id="WPANESI"/>
<evidence type="ECO:0000256" key="1">
    <source>
        <dbReference type="SAM" id="MobiDB-lite"/>
    </source>
</evidence>
<reference evidence="2" key="1">
    <citation type="journal article" date="2016" name="Nat. Genet.">
        <title>A high-quality carrot genome assembly provides new insights into carotenoid accumulation and asterid genome evolution.</title>
        <authorList>
            <person name="Iorizzo M."/>
            <person name="Ellison S."/>
            <person name="Senalik D."/>
            <person name="Zeng P."/>
            <person name="Satapoomin P."/>
            <person name="Huang J."/>
            <person name="Bowman M."/>
            <person name="Iovene M."/>
            <person name="Sanseverino W."/>
            <person name="Cavagnaro P."/>
            <person name="Yildiz M."/>
            <person name="Macko-Podgorni A."/>
            <person name="Moranska E."/>
            <person name="Grzebelus E."/>
            <person name="Grzebelus D."/>
            <person name="Ashrafi H."/>
            <person name="Zheng Z."/>
            <person name="Cheng S."/>
            <person name="Spooner D."/>
            <person name="Van Deynze A."/>
            <person name="Simon P."/>
        </authorList>
    </citation>
    <scope>NUCLEOTIDE SEQUENCE [LARGE SCALE GENOMIC DNA]</scope>
    <source>
        <tissue evidence="2">Leaf</tissue>
    </source>
</reference>
<dbReference type="Gramene" id="KZN11467">
    <property type="protein sequence ID" value="KZN11467"/>
    <property type="gene ID" value="DCAR_004123"/>
</dbReference>
<dbReference type="KEGG" id="dcr:108224070"/>
<feature type="compositionally biased region" description="Polar residues" evidence="1">
    <location>
        <begin position="194"/>
        <end position="203"/>
    </location>
</feature>
<gene>
    <name evidence="2" type="ORF">DCAR_004123</name>
    <name evidence="3" type="ORF">DCAR_0104402</name>
</gene>
<feature type="region of interest" description="Disordered" evidence="1">
    <location>
        <begin position="1"/>
        <end position="63"/>
    </location>
</feature>
<evidence type="ECO:0000313" key="4">
    <source>
        <dbReference type="Proteomes" id="UP000077755"/>
    </source>
</evidence>
<feature type="compositionally biased region" description="Basic and acidic residues" evidence="1">
    <location>
        <begin position="157"/>
        <end position="182"/>
    </location>
</feature>
<reference evidence="3" key="2">
    <citation type="submission" date="2022-03" db="EMBL/GenBank/DDBJ databases">
        <title>Draft title - Genomic analysis of global carrot germplasm unveils the trajectory of domestication and the origin of high carotenoid orange carrot.</title>
        <authorList>
            <person name="Iorizzo M."/>
            <person name="Ellison S."/>
            <person name="Senalik D."/>
            <person name="Macko-Podgorni A."/>
            <person name="Grzebelus D."/>
            <person name="Bostan H."/>
            <person name="Rolling W."/>
            <person name="Curaba J."/>
            <person name="Simon P."/>
        </authorList>
    </citation>
    <scope>NUCLEOTIDE SEQUENCE</scope>
    <source>
        <tissue evidence="3">Leaf</tissue>
    </source>
</reference>
<feature type="compositionally biased region" description="Basic and acidic residues" evidence="1">
    <location>
        <begin position="27"/>
        <end position="36"/>
    </location>
</feature>
<dbReference type="PANTHER" id="PTHR33871:SF1">
    <property type="entry name" value="OS05G0503100 PROTEIN"/>
    <property type="match status" value="1"/>
</dbReference>
<proteinExistence type="predicted"/>
<sequence length="258" mass="29519">MGCFVSKHRSNLPSNQAPLPRSPPPHLLEESVKEVLSETPKLRPSTPRILKPPKKTQSLHQNDQDFEGINETHFKKIHKLENPEEVSEISEIYSSMSESFSRENEEIGEIRRKVESPEKFKRRSYSGELHGRRERGVAKSPARRPEQPSPNRVRIVPGRDKRVEQSHVKEMRPVRDAGESSRRRSRSPVIRNDNAGSKQNLGRSPSVRRTGKSPGRVRSDLSENSRKREGSNKEGKWPPTSNELIENPLVSLECFIFL</sequence>
<dbReference type="AlphaFoldDB" id="A0A166ITD2"/>
<feature type="compositionally biased region" description="Basic and acidic residues" evidence="1">
    <location>
        <begin position="217"/>
        <end position="236"/>
    </location>
</feature>
<feature type="region of interest" description="Disordered" evidence="1">
    <location>
        <begin position="95"/>
        <end position="243"/>
    </location>
</feature>
<feature type="compositionally biased region" description="Basic and acidic residues" evidence="1">
    <location>
        <begin position="100"/>
        <end position="119"/>
    </location>
</feature>
<dbReference type="EMBL" id="LNRQ01000001">
    <property type="protein sequence ID" value="KZN11467.1"/>
    <property type="molecule type" value="Genomic_DNA"/>
</dbReference>
<dbReference type="OrthoDB" id="1922230at2759"/>
<accession>A0A166ITD2</accession>
<protein>
    <submittedName>
        <fullName evidence="2">Uncharacterized protein</fullName>
    </submittedName>
</protein>
<name>A0A166ITD2_DAUCS</name>
<dbReference type="EMBL" id="CP093343">
    <property type="protein sequence ID" value="WOG85214.1"/>
    <property type="molecule type" value="Genomic_DNA"/>
</dbReference>
<feature type="compositionally biased region" description="Basic residues" evidence="1">
    <location>
        <begin position="1"/>
        <end position="10"/>
    </location>
</feature>
<evidence type="ECO:0000313" key="3">
    <source>
        <dbReference type="EMBL" id="WOG85214.1"/>
    </source>
</evidence>